<gene>
    <name evidence="1" type="ORF">ACOLOM_LOCUS12574</name>
</gene>
<evidence type="ECO:0000313" key="1">
    <source>
        <dbReference type="EMBL" id="CAG8748440.1"/>
    </source>
</evidence>
<organism evidence="1 2">
    <name type="scientific">Acaulospora colombiana</name>
    <dbReference type="NCBI Taxonomy" id="27376"/>
    <lineage>
        <taxon>Eukaryota</taxon>
        <taxon>Fungi</taxon>
        <taxon>Fungi incertae sedis</taxon>
        <taxon>Mucoromycota</taxon>
        <taxon>Glomeromycotina</taxon>
        <taxon>Glomeromycetes</taxon>
        <taxon>Diversisporales</taxon>
        <taxon>Acaulosporaceae</taxon>
        <taxon>Acaulospora</taxon>
    </lineage>
</organism>
<feature type="non-terminal residue" evidence="1">
    <location>
        <position position="279"/>
    </location>
</feature>
<comment type="caution">
    <text evidence="1">The sequence shown here is derived from an EMBL/GenBank/DDBJ whole genome shotgun (WGS) entry which is preliminary data.</text>
</comment>
<dbReference type="EMBL" id="CAJVPT010051772">
    <property type="protein sequence ID" value="CAG8748440.1"/>
    <property type="molecule type" value="Genomic_DNA"/>
</dbReference>
<keyword evidence="2" id="KW-1185">Reference proteome</keyword>
<evidence type="ECO:0000313" key="2">
    <source>
        <dbReference type="Proteomes" id="UP000789525"/>
    </source>
</evidence>
<feature type="non-terminal residue" evidence="1">
    <location>
        <position position="1"/>
    </location>
</feature>
<protein>
    <submittedName>
        <fullName evidence="1">17639_t:CDS:1</fullName>
    </submittedName>
</protein>
<name>A0ACA9QDK5_9GLOM</name>
<accession>A0ACA9QDK5</accession>
<dbReference type="Proteomes" id="UP000789525">
    <property type="component" value="Unassembled WGS sequence"/>
</dbReference>
<reference evidence="1" key="1">
    <citation type="submission" date="2021-06" db="EMBL/GenBank/DDBJ databases">
        <authorList>
            <person name="Kallberg Y."/>
            <person name="Tangrot J."/>
            <person name="Rosling A."/>
        </authorList>
    </citation>
    <scope>NUCLEOTIDE SEQUENCE</scope>
    <source>
        <strain evidence="1">CL356</strain>
    </source>
</reference>
<sequence length="279" mass="32093">ILAQSPGAEQSKELQAHNVEMLGECDSTYPLQKKYHSMEFLRDNPHLRSRSNIFGAIIRIRSSAVSGFQKFFQENEFFQIHTPIITSSDCEGGGEVFRLSTNKLQDAKDKPPEDCTASTRKQREDLFRAPVYLTVSGQLHAEMLACAMSRVFTFGPVFRAEASLTSRHLIEFWMLEAEVACLFKLEELLHFAERCIRETTRYILDNCTQEIEFFNQRMNEGLFARLENTINNPFSRLSYSEAIDVLSRANRNFEYTPKYGCSLQSEHEKYLATDYCCGP</sequence>
<proteinExistence type="predicted"/>